<gene>
    <name evidence="2" type="ORF">SAMN04488694_1525</name>
</gene>
<evidence type="ECO:0000256" key="1">
    <source>
        <dbReference type="SAM" id="MobiDB-lite"/>
    </source>
</evidence>
<reference evidence="3" key="1">
    <citation type="submission" date="2016-10" db="EMBL/GenBank/DDBJ databases">
        <authorList>
            <person name="Varghese N."/>
            <person name="Submissions S."/>
        </authorList>
    </citation>
    <scope>NUCLEOTIDE SEQUENCE [LARGE SCALE GENOMIC DNA]</scope>
    <source>
        <strain evidence="3">CDM_6</strain>
    </source>
</reference>
<evidence type="ECO:0000313" key="2">
    <source>
        <dbReference type="EMBL" id="SEU12100.1"/>
    </source>
</evidence>
<keyword evidence="3" id="KW-1185">Reference proteome</keyword>
<feature type="region of interest" description="Disordered" evidence="1">
    <location>
        <begin position="45"/>
        <end position="65"/>
    </location>
</feature>
<organism evidence="2 3">
    <name type="scientific">Natrinema hispanicum</name>
    <dbReference type="NCBI Taxonomy" id="392421"/>
    <lineage>
        <taxon>Archaea</taxon>
        <taxon>Methanobacteriati</taxon>
        <taxon>Methanobacteriota</taxon>
        <taxon>Stenosarchaea group</taxon>
        <taxon>Halobacteria</taxon>
        <taxon>Halobacteriales</taxon>
        <taxon>Natrialbaceae</taxon>
        <taxon>Natrinema</taxon>
    </lineage>
</organism>
<name>A0A1I0JNR9_9EURY</name>
<dbReference type="AlphaFoldDB" id="A0A1I0JNR9"/>
<evidence type="ECO:0000313" key="3">
    <source>
        <dbReference type="Proteomes" id="UP000199320"/>
    </source>
</evidence>
<dbReference type="STRING" id="392421.SAMN04488694_1525"/>
<proteinExistence type="predicted"/>
<feature type="compositionally biased region" description="Basic and acidic residues" evidence="1">
    <location>
        <begin position="56"/>
        <end position="65"/>
    </location>
</feature>
<accession>A0A1I0JNR9</accession>
<protein>
    <submittedName>
        <fullName evidence="2">Uncharacterized protein</fullName>
    </submittedName>
</protein>
<dbReference type="Proteomes" id="UP000199320">
    <property type="component" value="Unassembled WGS sequence"/>
</dbReference>
<dbReference type="EMBL" id="FOIC01000052">
    <property type="protein sequence ID" value="SEU12100.1"/>
    <property type="molecule type" value="Genomic_DNA"/>
</dbReference>
<sequence length="65" mass="7462">MRKLVFEPQPEGEYAWARIEFELCESKWQEVGIEYLEELSFVSDDGEGTSLPHARTHFEGGEGDV</sequence>